<keyword evidence="5" id="KW-0862">Zinc</keyword>
<dbReference type="EMBL" id="CAJGYO010000019">
    <property type="protein sequence ID" value="CAD6339569.1"/>
    <property type="molecule type" value="Genomic_DNA"/>
</dbReference>
<dbReference type="Gene3D" id="3.30.40.10">
    <property type="entry name" value="Zinc/RING finger domain, C3HC4 (zinc finger)"/>
    <property type="match status" value="1"/>
</dbReference>
<dbReference type="InterPro" id="IPR013083">
    <property type="entry name" value="Znf_RING/FYVE/PHD"/>
</dbReference>
<comment type="subcellular location">
    <subcellularLocation>
        <location evidence="1">Membrane</location>
    </subcellularLocation>
</comment>
<dbReference type="UniPathway" id="UPA00143"/>
<dbReference type="PANTHER" id="PTHR46539">
    <property type="entry name" value="E3 UBIQUITIN-PROTEIN LIGASE ATL42"/>
    <property type="match status" value="1"/>
</dbReference>
<dbReference type="InterPro" id="IPR001841">
    <property type="entry name" value="Znf_RING"/>
</dbReference>
<name>A0A811SAC5_9POAL</name>
<dbReference type="AlphaFoldDB" id="A0A811SAC5"/>
<dbReference type="GO" id="GO:0016567">
    <property type="term" value="P:protein ubiquitination"/>
    <property type="evidence" value="ECO:0007669"/>
    <property type="project" value="UniProtKB-UniPathway"/>
</dbReference>
<dbReference type="PANTHER" id="PTHR46539:SF25">
    <property type="entry name" value="(WILD MALAYSIAN BANANA) HYPOTHETICAL PROTEIN"/>
    <property type="match status" value="1"/>
</dbReference>
<gene>
    <name evidence="10" type="ORF">NCGR_LOCUS63667</name>
</gene>
<evidence type="ECO:0000256" key="4">
    <source>
        <dbReference type="ARBA" id="ARBA00022771"/>
    </source>
</evidence>
<accession>A0A811SAC5</accession>
<protein>
    <recommendedName>
        <fullName evidence="9">RING-type domain-containing protein</fullName>
    </recommendedName>
</protein>
<evidence type="ECO:0000256" key="7">
    <source>
        <dbReference type="ARBA" id="ARBA00023136"/>
    </source>
</evidence>
<evidence type="ECO:0000313" key="11">
    <source>
        <dbReference type="Proteomes" id="UP000604825"/>
    </source>
</evidence>
<keyword evidence="11" id="KW-1185">Reference proteome</keyword>
<keyword evidence="7 8" id="KW-0472">Membrane</keyword>
<keyword evidence="2 8" id="KW-0812">Transmembrane</keyword>
<keyword evidence="4" id="KW-0863">Zinc-finger</keyword>
<evidence type="ECO:0000256" key="3">
    <source>
        <dbReference type="ARBA" id="ARBA00022723"/>
    </source>
</evidence>
<comment type="caution">
    <text evidence="10">The sequence shown here is derived from an EMBL/GenBank/DDBJ whole genome shotgun (WGS) entry which is preliminary data.</text>
</comment>
<evidence type="ECO:0000256" key="8">
    <source>
        <dbReference type="SAM" id="Phobius"/>
    </source>
</evidence>
<evidence type="ECO:0000256" key="1">
    <source>
        <dbReference type="ARBA" id="ARBA00004370"/>
    </source>
</evidence>
<evidence type="ECO:0000259" key="9">
    <source>
        <dbReference type="Pfam" id="PF13639"/>
    </source>
</evidence>
<feature type="domain" description="RING-type" evidence="9">
    <location>
        <begin position="79"/>
        <end position="128"/>
    </location>
</feature>
<keyword evidence="3" id="KW-0479">Metal-binding</keyword>
<dbReference type="SUPFAM" id="SSF57850">
    <property type="entry name" value="RING/U-box"/>
    <property type="match status" value="1"/>
</dbReference>
<keyword evidence="6 8" id="KW-1133">Transmembrane helix</keyword>
<dbReference type="Proteomes" id="UP000604825">
    <property type="component" value="Unassembled WGS sequence"/>
</dbReference>
<organism evidence="10 11">
    <name type="scientific">Miscanthus lutarioriparius</name>
    <dbReference type="NCBI Taxonomy" id="422564"/>
    <lineage>
        <taxon>Eukaryota</taxon>
        <taxon>Viridiplantae</taxon>
        <taxon>Streptophyta</taxon>
        <taxon>Embryophyta</taxon>
        <taxon>Tracheophyta</taxon>
        <taxon>Spermatophyta</taxon>
        <taxon>Magnoliopsida</taxon>
        <taxon>Liliopsida</taxon>
        <taxon>Poales</taxon>
        <taxon>Poaceae</taxon>
        <taxon>PACMAD clade</taxon>
        <taxon>Panicoideae</taxon>
        <taxon>Andropogonodae</taxon>
        <taxon>Andropogoneae</taxon>
        <taxon>Saccharinae</taxon>
        <taxon>Miscanthus</taxon>
    </lineage>
</organism>
<dbReference type="Pfam" id="PF13639">
    <property type="entry name" value="zf-RING_2"/>
    <property type="match status" value="1"/>
</dbReference>
<dbReference type="OrthoDB" id="8062037at2759"/>
<reference evidence="10" key="1">
    <citation type="submission" date="2020-10" db="EMBL/GenBank/DDBJ databases">
        <authorList>
            <person name="Han B."/>
            <person name="Lu T."/>
            <person name="Zhao Q."/>
            <person name="Huang X."/>
            <person name="Zhao Y."/>
        </authorList>
    </citation>
    <scope>NUCLEOTIDE SEQUENCE</scope>
</reference>
<evidence type="ECO:0000256" key="5">
    <source>
        <dbReference type="ARBA" id="ARBA00022833"/>
    </source>
</evidence>
<feature type="transmembrane region" description="Helical" evidence="8">
    <location>
        <begin position="6"/>
        <end position="32"/>
    </location>
</feature>
<dbReference type="GO" id="GO:0016020">
    <property type="term" value="C:membrane"/>
    <property type="evidence" value="ECO:0007669"/>
    <property type="project" value="UniProtKB-SubCell"/>
</dbReference>
<proteinExistence type="predicted"/>
<evidence type="ECO:0000256" key="2">
    <source>
        <dbReference type="ARBA" id="ARBA00022692"/>
    </source>
</evidence>
<sequence>MTNPTKILYVVLLTAGVTLMLVVHVLVVFWAIKGGLGSRGRGATRAIEEDGHGGGLSAGELVRLPCHDFESADGEAGGDCAVCLEAFEAGDRCRQLPRSGANLERFISFHAECVDSWPTKSSVCPVCRADVVDQVPKGEAKAAASSGVVEMAEMRSSDAALEIVTER</sequence>
<evidence type="ECO:0000256" key="6">
    <source>
        <dbReference type="ARBA" id="ARBA00022989"/>
    </source>
</evidence>
<evidence type="ECO:0000313" key="10">
    <source>
        <dbReference type="EMBL" id="CAD6339569.1"/>
    </source>
</evidence>
<dbReference type="GO" id="GO:0008270">
    <property type="term" value="F:zinc ion binding"/>
    <property type="evidence" value="ECO:0007669"/>
    <property type="project" value="UniProtKB-KW"/>
</dbReference>